<dbReference type="RefSeq" id="WP_221401038.1">
    <property type="nucleotide sequence ID" value="NZ_JACHOB010000006.1"/>
</dbReference>
<dbReference type="EMBL" id="JACHOB010000006">
    <property type="protein sequence ID" value="MBB4660037.1"/>
    <property type="molecule type" value="Genomic_DNA"/>
</dbReference>
<keyword evidence="3" id="KW-1185">Reference proteome</keyword>
<gene>
    <name evidence="2" type="ORF">GGQ59_002581</name>
</gene>
<feature type="transmembrane region" description="Helical" evidence="1">
    <location>
        <begin position="69"/>
        <end position="90"/>
    </location>
</feature>
<protein>
    <submittedName>
        <fullName evidence="2">Uncharacterized membrane protein YoaT (DUF817 family)</fullName>
    </submittedName>
</protein>
<keyword evidence="1" id="KW-0812">Transmembrane</keyword>
<evidence type="ECO:0000256" key="1">
    <source>
        <dbReference type="SAM" id="Phobius"/>
    </source>
</evidence>
<keyword evidence="1" id="KW-1133">Transmembrane helix</keyword>
<feature type="transmembrane region" description="Helical" evidence="1">
    <location>
        <begin position="289"/>
        <end position="307"/>
    </location>
</feature>
<feature type="transmembrane region" description="Helical" evidence="1">
    <location>
        <begin position="215"/>
        <end position="234"/>
    </location>
</feature>
<sequence length="316" mass="35148">MTSAASSVPTRDGAAPLPEESRVDLALRWAAARTEPMAERWLTARGLSSRTSTHLVHGLTEFVAFGVKAAWACLFAALLLLGIVVTSLWWPDALPLARYDFLVFYAVAIQLAFLATRLERPREAIVILVFHLTGTAMEVFKTAQGSWTYPGEGVLFIGGVPLFSGFMYAAVGSYLARAWRTFEFRFDRHPPLWAVMTLAAAVYGNFFWHHHGPDLRWLLFAASILLFGPTMLRFRVLRFEVPMPLLLGFVLTSGFIYLAENIGTLSATWTYPDQIGLWRPVSLTKWGSWYLLMLLSYGLVAMLHGGGRTKQGAPAS</sequence>
<feature type="transmembrane region" description="Helical" evidence="1">
    <location>
        <begin position="155"/>
        <end position="179"/>
    </location>
</feature>
<dbReference type="Pfam" id="PF05675">
    <property type="entry name" value="DUF817"/>
    <property type="match status" value="1"/>
</dbReference>
<dbReference type="InterPro" id="IPR008535">
    <property type="entry name" value="DUF817"/>
</dbReference>
<keyword evidence="1" id="KW-0472">Membrane</keyword>
<reference evidence="2 3" key="1">
    <citation type="submission" date="2020-08" db="EMBL/GenBank/DDBJ databases">
        <title>Genomic Encyclopedia of Type Strains, Phase IV (KMG-IV): sequencing the most valuable type-strain genomes for metagenomic binning, comparative biology and taxonomic classification.</title>
        <authorList>
            <person name="Goeker M."/>
        </authorList>
    </citation>
    <scope>NUCLEOTIDE SEQUENCE [LARGE SCALE GENOMIC DNA]</scope>
    <source>
        <strain evidence="2 3">DSM 102850</strain>
    </source>
</reference>
<dbReference type="Proteomes" id="UP000563524">
    <property type="component" value="Unassembled WGS sequence"/>
</dbReference>
<dbReference type="AlphaFoldDB" id="A0A840I5G6"/>
<organism evidence="2 3">
    <name type="scientific">Parvularcula dongshanensis</name>
    <dbReference type="NCBI Taxonomy" id="1173995"/>
    <lineage>
        <taxon>Bacteria</taxon>
        <taxon>Pseudomonadati</taxon>
        <taxon>Pseudomonadota</taxon>
        <taxon>Alphaproteobacteria</taxon>
        <taxon>Parvularculales</taxon>
        <taxon>Parvularculaceae</taxon>
        <taxon>Parvularcula</taxon>
    </lineage>
</organism>
<proteinExistence type="predicted"/>
<feature type="transmembrane region" description="Helical" evidence="1">
    <location>
        <begin position="96"/>
        <end position="115"/>
    </location>
</feature>
<name>A0A840I5G6_9PROT</name>
<evidence type="ECO:0000313" key="2">
    <source>
        <dbReference type="EMBL" id="MBB4660037.1"/>
    </source>
</evidence>
<feature type="transmembrane region" description="Helical" evidence="1">
    <location>
        <begin position="191"/>
        <end position="209"/>
    </location>
</feature>
<comment type="caution">
    <text evidence="2">The sequence shown here is derived from an EMBL/GenBank/DDBJ whole genome shotgun (WGS) entry which is preliminary data.</text>
</comment>
<accession>A0A840I5G6</accession>
<evidence type="ECO:0000313" key="3">
    <source>
        <dbReference type="Proteomes" id="UP000563524"/>
    </source>
</evidence>
<feature type="transmembrane region" description="Helical" evidence="1">
    <location>
        <begin position="246"/>
        <end position="269"/>
    </location>
</feature>
<feature type="transmembrane region" description="Helical" evidence="1">
    <location>
        <begin position="124"/>
        <end position="143"/>
    </location>
</feature>